<proteinExistence type="predicted"/>
<dbReference type="Proteomes" id="UP000828924">
    <property type="component" value="Chromosome"/>
</dbReference>
<dbReference type="RefSeq" id="WP_242339588.1">
    <property type="nucleotide sequence ID" value="NZ_CP071872.1"/>
</dbReference>
<keyword evidence="1" id="KW-0732">Signal</keyword>
<keyword evidence="3" id="KW-1185">Reference proteome</keyword>
<evidence type="ECO:0000313" key="3">
    <source>
        <dbReference type="Proteomes" id="UP000828924"/>
    </source>
</evidence>
<feature type="signal peptide" evidence="1">
    <location>
        <begin position="1"/>
        <end position="26"/>
    </location>
</feature>
<name>A0ABY3X3Z9_9ACTN</name>
<feature type="chain" id="PRO_5045778556" description="Lipoprotein" evidence="1">
    <location>
        <begin position="27"/>
        <end position="396"/>
    </location>
</feature>
<reference evidence="2 3" key="1">
    <citation type="submission" date="2021-03" db="EMBL/GenBank/DDBJ databases">
        <title>Complete genome of Streptomyces formicae strain 1H-GS9 (DSM 100524).</title>
        <authorList>
            <person name="Atanasov K.E."/>
            <person name="Altabella T."/>
            <person name="Ferrer A."/>
        </authorList>
    </citation>
    <scope>NUCLEOTIDE SEQUENCE [LARGE SCALE GENOMIC DNA]</scope>
    <source>
        <strain evidence="2 3">1H-GS9</strain>
    </source>
</reference>
<accession>A0ABY3X3Z9</accession>
<evidence type="ECO:0008006" key="4">
    <source>
        <dbReference type="Google" id="ProtNLM"/>
    </source>
</evidence>
<organism evidence="2 3">
    <name type="scientific">Streptomyces formicae</name>
    <dbReference type="NCBI Taxonomy" id="1616117"/>
    <lineage>
        <taxon>Bacteria</taxon>
        <taxon>Bacillati</taxon>
        <taxon>Actinomycetota</taxon>
        <taxon>Actinomycetes</taxon>
        <taxon>Kitasatosporales</taxon>
        <taxon>Streptomycetaceae</taxon>
        <taxon>Streptomyces</taxon>
    </lineage>
</organism>
<evidence type="ECO:0000256" key="1">
    <source>
        <dbReference type="SAM" id="SignalP"/>
    </source>
</evidence>
<dbReference type="InterPro" id="IPR032710">
    <property type="entry name" value="NTF2-like_dom_sf"/>
</dbReference>
<gene>
    <name evidence="2" type="ORF">J4032_26975</name>
</gene>
<protein>
    <recommendedName>
        <fullName evidence="4">Lipoprotein</fullName>
    </recommendedName>
</protein>
<sequence length="396" mass="41453">MRSGTRAAAGGFAAAVLLVLSGCAGTATPPDTTSRDIQRTLDARAAAVLGRDADAYVAALDGGLRAAGRAEFASLADVPLSSWEYRLSGVRRSGDRATADAELRYRIEGYDSAPVTSARVLELAERDGRWYVTADRAGRGGAEQLWQQGDVEAVRGSRSLVLGVGQDRELLRRIAADADRAVPAVSAAWPGRWAARVVVLVPGTLDAMGRLLGAPAAGYRGIAAVTTGEAGASGAVPADRVIVNPEAYAELGEFGRRIVLTHETTHVATRAATSEATPLWLSEGFADWAAYRGTGRTAAQAAPELARAVRAGSAPSRLPADEDFRFGTDGEALGRAYEGGWLACLLIAERWGTQALTDFYRAAGEYGPAKALHDVLGATPDAFTAAWSAFVRARLG</sequence>
<dbReference type="SUPFAM" id="SSF54427">
    <property type="entry name" value="NTF2-like"/>
    <property type="match status" value="1"/>
</dbReference>
<dbReference type="EMBL" id="CP071872">
    <property type="protein sequence ID" value="UNM16748.1"/>
    <property type="molecule type" value="Genomic_DNA"/>
</dbReference>
<evidence type="ECO:0000313" key="2">
    <source>
        <dbReference type="EMBL" id="UNM16748.1"/>
    </source>
</evidence>
<dbReference type="PROSITE" id="PS51257">
    <property type="entry name" value="PROKAR_LIPOPROTEIN"/>
    <property type="match status" value="1"/>
</dbReference>